<dbReference type="Ensembl" id="ENSHCOT00000021116.1">
    <property type="protein sequence ID" value="ENSHCOP00000026197.1"/>
    <property type="gene ID" value="ENSHCOG00000016930.1"/>
</dbReference>
<feature type="region of interest" description="Disordered" evidence="1">
    <location>
        <begin position="39"/>
        <end position="158"/>
    </location>
</feature>
<evidence type="ECO:0000256" key="1">
    <source>
        <dbReference type="SAM" id="MobiDB-lite"/>
    </source>
</evidence>
<feature type="compositionally biased region" description="Basic and acidic residues" evidence="1">
    <location>
        <begin position="136"/>
        <end position="156"/>
    </location>
</feature>
<reference evidence="3" key="2">
    <citation type="submission" date="2025-09" db="UniProtKB">
        <authorList>
            <consortium name="Ensembl"/>
        </authorList>
    </citation>
    <scope>IDENTIFICATION</scope>
</reference>
<dbReference type="PANTHER" id="PTHR16161">
    <property type="entry name" value="TRANSCRIPTIONAL PROTEIN SWT1"/>
    <property type="match status" value="1"/>
</dbReference>
<evidence type="ECO:0000313" key="4">
    <source>
        <dbReference type="Proteomes" id="UP000264820"/>
    </source>
</evidence>
<accession>A0A3Q2Z3Q4</accession>
<dbReference type="SUPFAM" id="SSF88723">
    <property type="entry name" value="PIN domain-like"/>
    <property type="match status" value="1"/>
</dbReference>
<evidence type="ECO:0000313" key="3">
    <source>
        <dbReference type="Ensembl" id="ENSHCOP00000026197.1"/>
    </source>
</evidence>
<dbReference type="PANTHER" id="PTHR16161:SF0">
    <property type="entry name" value="TRANSCRIPTIONAL PROTEIN SWT1"/>
    <property type="match status" value="1"/>
</dbReference>
<dbReference type="AlphaFoldDB" id="A0A3Q2Z3Q4"/>
<proteinExistence type="predicted"/>
<dbReference type="InterPro" id="IPR052626">
    <property type="entry name" value="SWT1_Regulator"/>
</dbReference>
<dbReference type="GO" id="GO:0005634">
    <property type="term" value="C:nucleus"/>
    <property type="evidence" value="ECO:0007669"/>
    <property type="project" value="TreeGrafter"/>
</dbReference>
<dbReference type="Gene3D" id="3.40.50.1010">
    <property type="entry name" value="5'-nuclease"/>
    <property type="match status" value="1"/>
</dbReference>
<dbReference type="Pfam" id="PF13638">
    <property type="entry name" value="PIN_4"/>
    <property type="match status" value="1"/>
</dbReference>
<dbReference type="CDD" id="cd18727">
    <property type="entry name" value="PIN_Swt1-like"/>
    <property type="match status" value="1"/>
</dbReference>
<feature type="compositionally biased region" description="Basic and acidic residues" evidence="1">
    <location>
        <begin position="86"/>
        <end position="106"/>
    </location>
</feature>
<evidence type="ECO:0000259" key="2">
    <source>
        <dbReference type="Pfam" id="PF13638"/>
    </source>
</evidence>
<reference evidence="3" key="1">
    <citation type="submission" date="2025-08" db="UniProtKB">
        <authorList>
            <consortium name="Ensembl"/>
        </authorList>
    </citation>
    <scope>IDENTIFICATION</scope>
</reference>
<dbReference type="InterPro" id="IPR002716">
    <property type="entry name" value="PIN_dom"/>
</dbReference>
<dbReference type="STRING" id="109280.ENSHCOP00000026197"/>
<protein>
    <recommendedName>
        <fullName evidence="2">PIN domain-containing protein</fullName>
    </recommendedName>
</protein>
<organism evidence="3 4">
    <name type="scientific">Hippocampus comes</name>
    <name type="common">Tiger tail seahorse</name>
    <dbReference type="NCBI Taxonomy" id="109280"/>
    <lineage>
        <taxon>Eukaryota</taxon>
        <taxon>Metazoa</taxon>
        <taxon>Chordata</taxon>
        <taxon>Craniata</taxon>
        <taxon>Vertebrata</taxon>
        <taxon>Euteleostomi</taxon>
        <taxon>Actinopterygii</taxon>
        <taxon>Neopterygii</taxon>
        <taxon>Teleostei</taxon>
        <taxon>Neoteleostei</taxon>
        <taxon>Acanthomorphata</taxon>
        <taxon>Syngnathiaria</taxon>
        <taxon>Syngnathiformes</taxon>
        <taxon>Syngnathoidei</taxon>
        <taxon>Syngnathidae</taxon>
        <taxon>Hippocampus</taxon>
    </lineage>
</organism>
<feature type="compositionally biased region" description="Basic and acidic residues" evidence="1">
    <location>
        <begin position="61"/>
        <end position="77"/>
    </location>
</feature>
<dbReference type="Proteomes" id="UP000264820">
    <property type="component" value="Unplaced"/>
</dbReference>
<name>A0A3Q2Z3Q4_HIPCM</name>
<keyword evidence="4" id="KW-1185">Reference proteome</keyword>
<dbReference type="GeneTree" id="ENSGT00390000001254"/>
<feature type="domain" description="PIN" evidence="2">
    <location>
        <begin position="281"/>
        <end position="390"/>
    </location>
</feature>
<sequence>RECTSHVEEESRQIKKAVYKRCAREETGKRQVIQAYVAHSKPKSTSLSIHPDYPQKVESNTVKDKVTSGGKIKERCPSRSQNIKNSDTDGWKEEKDSKYSLDEKAHHMSPPRLKKQQTSPSDVSEERWKHRQYLPKSKDKELHKNRNESKTIKTKEQIQTSLHSKYSIRAKQREIIKETCQESQELLVKEKESRDPKTSTDFTEQFSLSTKAKVSFEFAKSSFSRPKIPSPVLSSFKIPKKVKPELVEVNTSDKCDVPSTSRTATCTTERTVRKIETLGLPIVLIPWVVLQELDSLKKRKGLTDSVAHLACPAISYIYNSLKRRESHLWGQSMQQAAASNNSLMAENNDDKVLQCCLQYQSLYPGCALILCTNDKNLCSKAVLSGVKALSKLDLEEEVEGSGCTVNHLRSTVLQRLPQIDTPMPLPMPRRSSTPIIYIKPPWNLLDILHCLKRHWRAVFGFIVPRSLLQTVLNLIDFFKQVNKLSRSNVLIKPESAVCDVVMNEDDEAKRPPSSHVPHHEVWAMFENIWCKLPCLAFNAQAFSIWMNGFAKYKSNYKMLLICNLQCCLCSALQVEGQK</sequence>
<dbReference type="InterPro" id="IPR029060">
    <property type="entry name" value="PIN-like_dom_sf"/>
</dbReference>